<name>A0A8T2TIL2_CERRI</name>
<dbReference type="Proteomes" id="UP000825935">
    <property type="component" value="Chromosome 13"/>
</dbReference>
<protein>
    <submittedName>
        <fullName evidence="1">Uncharacterized protein</fullName>
    </submittedName>
</protein>
<gene>
    <name evidence="1" type="ORF">KP509_13G069900</name>
</gene>
<organism evidence="1 2">
    <name type="scientific">Ceratopteris richardii</name>
    <name type="common">Triangle waterfern</name>
    <dbReference type="NCBI Taxonomy" id="49495"/>
    <lineage>
        <taxon>Eukaryota</taxon>
        <taxon>Viridiplantae</taxon>
        <taxon>Streptophyta</taxon>
        <taxon>Embryophyta</taxon>
        <taxon>Tracheophyta</taxon>
        <taxon>Polypodiopsida</taxon>
        <taxon>Polypodiidae</taxon>
        <taxon>Polypodiales</taxon>
        <taxon>Pteridineae</taxon>
        <taxon>Pteridaceae</taxon>
        <taxon>Parkerioideae</taxon>
        <taxon>Ceratopteris</taxon>
    </lineage>
</organism>
<comment type="caution">
    <text evidence="1">The sequence shown here is derived from an EMBL/GenBank/DDBJ whole genome shotgun (WGS) entry which is preliminary data.</text>
</comment>
<reference evidence="1" key="1">
    <citation type="submission" date="2021-08" db="EMBL/GenBank/DDBJ databases">
        <title>WGS assembly of Ceratopteris richardii.</title>
        <authorList>
            <person name="Marchant D.B."/>
            <person name="Chen G."/>
            <person name="Jenkins J."/>
            <person name="Shu S."/>
            <person name="Leebens-Mack J."/>
            <person name="Grimwood J."/>
            <person name="Schmutz J."/>
            <person name="Soltis P."/>
            <person name="Soltis D."/>
            <person name="Chen Z.-H."/>
        </authorList>
    </citation>
    <scope>NUCLEOTIDE SEQUENCE</scope>
    <source>
        <strain evidence="1">Whitten #5841</strain>
        <tissue evidence="1">Leaf</tissue>
    </source>
</reference>
<proteinExistence type="predicted"/>
<dbReference type="EMBL" id="CM035418">
    <property type="protein sequence ID" value="KAH7421663.1"/>
    <property type="molecule type" value="Genomic_DNA"/>
</dbReference>
<keyword evidence="2" id="KW-1185">Reference proteome</keyword>
<accession>A0A8T2TIL2</accession>
<dbReference type="AlphaFoldDB" id="A0A8T2TIL2"/>
<sequence>MEQTMLYSSLQFRAKQQNSWTKINKECICSFNSYLFLKRCLHEINVLLCKQSTYGCMLPIDDFVNRFYLRWLVFKVALNRTCKALLHYSYVAITLLRESHLLICCK</sequence>
<evidence type="ECO:0000313" key="2">
    <source>
        <dbReference type="Proteomes" id="UP000825935"/>
    </source>
</evidence>
<evidence type="ECO:0000313" key="1">
    <source>
        <dbReference type="EMBL" id="KAH7421663.1"/>
    </source>
</evidence>